<dbReference type="SMART" id="SM00423">
    <property type="entry name" value="PSI"/>
    <property type="match status" value="1"/>
</dbReference>
<evidence type="ECO:0000256" key="7">
    <source>
        <dbReference type="ARBA" id="ARBA00022777"/>
    </source>
</evidence>
<feature type="region of interest" description="Disordered" evidence="16">
    <location>
        <begin position="1177"/>
        <end position="1204"/>
    </location>
</feature>
<evidence type="ECO:0000256" key="8">
    <source>
        <dbReference type="ARBA" id="ARBA00022840"/>
    </source>
</evidence>
<feature type="binding site" evidence="15">
    <location>
        <position position="734"/>
    </location>
    <ligand>
        <name>ATP</name>
        <dbReference type="ChEBI" id="CHEBI:30616"/>
    </ligand>
</feature>
<dbReference type="PANTHER" id="PTHR24416:SF564">
    <property type="entry name" value="MACROPHAGE-STIMULATING PROTEIN RECEPTOR"/>
    <property type="match status" value="1"/>
</dbReference>
<evidence type="ECO:0000259" key="18">
    <source>
        <dbReference type="PROSITE" id="PS50011"/>
    </source>
</evidence>
<evidence type="ECO:0000256" key="1">
    <source>
        <dbReference type="ARBA" id="ARBA00004167"/>
    </source>
</evidence>
<evidence type="ECO:0000256" key="2">
    <source>
        <dbReference type="ARBA" id="ARBA00011902"/>
    </source>
</evidence>
<sequence>MYVSNGHRIVSLSLDYCRQFRTCETCVASVPCLWCPMERSCLGEESTEIRCLGSESNKCPPSLDSFKPTTVPTDGGSVLTLYGNQLGTMTDEYSKVVVSICGQPCDNVKATGTNVTCTVRKKCSLCQDSCRVNVSVEIRSLPSKYNLMGGNRLTYVKPNVLDFHPEYGPVSGRTLVSLSGRHLDSGSNCSVKVVGVDCNIADRNKSAILCNIVGNKETKPGCGFVDLSIDDFHTNVYQVNFCLRPDPIIQTIAPLRSIESGGIVITIKGSHLDSVTLRRLELRTTLDSQDLNETLLPIFVSHCTLPNGGGELMTCPSPSIQSFDALTRRISSGAIDKNGKHLSLDLRLVLDGRNVLQDVSDLPHKFVVYSDPTLFGFTPGTEDAFVDVRNPVLKIRGENLPTWIPYSDIRVTIANWTCPLTSVTQNLVTCDGKEVAQFVLANKDRLVTEPTQMMITKVTTMPSSKNSRLNIPNGLKQKAWKTMSPVVATVTEYFNSAHGFIITAKPSKRGRKRNSNKRLSGSPQKTRHAIKSAKLERSDVSLPKPPMLNLSESNHELKEIMEGPMGTFSKEYEVEIKIGFLTRSLGKIQVGFDPKRLSPNESSNFRLWKVAGPVAVAAILVLLLVAALVLCCQLVKTRSRAKKKQEMASLFMDNTSVSASPGSTTGWNESTHPTLNLILESIMDPRMKSEVDNLIIKPDRLAIGKSIGSGNFGCVYEGLLMSDDGNTTQRVAIKTLQDSASQSLNLKGFVEEALIMKDFHHPHVLGLIGLAERAAPEGGAPYVIIPYMEHGDLLTYIKDTSVSLSLHDVIKFGADIASGMTYLSNLRLVHRDLAARNCMLDNLQRVKVADFGLCRDIYEKGYYTSDNRKKLPIRWMAIESIEHGAYSTKSDVWSFGVVLWEMSCRGVTPYPGVDGWDVINYLRRRRLPPPLFCPNQLYNIMLLCWNKDPDSRPEFQTLNAHLLFLIGQRPPGTGASDIDALKTSSNLEQHVKLPKVAGPIDKAAKKRQSPNSLQKKDANQHLSMYQNVPFGREPVEVYMEAAECYAVTESVLDPQQVVIRNVQITIPACHSHRDLNQSTEAEYVHLVDNYEPVPIFTDYANTMVVEGRNEPAEVSTDTVREGTGYLMPKSIMTKLDVSDHVDSHPEHSSLVLDGAYDMPRNSGVHSSDANERGNYLNLKSFEGSSGSKDAPQLSDASPYLNTQL</sequence>
<evidence type="ECO:0000256" key="4">
    <source>
        <dbReference type="ARBA" id="ARBA00022679"/>
    </source>
</evidence>
<evidence type="ECO:0000256" key="5">
    <source>
        <dbReference type="ARBA" id="ARBA00022692"/>
    </source>
</evidence>
<evidence type="ECO:0000256" key="17">
    <source>
        <dbReference type="SAM" id="Phobius"/>
    </source>
</evidence>
<feature type="domain" description="Protein kinase" evidence="18">
    <location>
        <begin position="701"/>
        <end position="964"/>
    </location>
</feature>
<dbReference type="SMART" id="SM00219">
    <property type="entry name" value="TyrKc"/>
    <property type="match status" value="1"/>
</dbReference>
<dbReference type="GO" id="GO:0004714">
    <property type="term" value="F:transmembrane receptor protein tyrosine kinase activity"/>
    <property type="evidence" value="ECO:0007669"/>
    <property type="project" value="UniProtKB-EC"/>
</dbReference>
<dbReference type="InterPro" id="IPR002909">
    <property type="entry name" value="IPT_dom"/>
</dbReference>
<evidence type="ECO:0000256" key="16">
    <source>
        <dbReference type="SAM" id="MobiDB-lite"/>
    </source>
</evidence>
<dbReference type="GO" id="GO:0005886">
    <property type="term" value="C:plasma membrane"/>
    <property type="evidence" value="ECO:0007669"/>
    <property type="project" value="TreeGrafter"/>
</dbReference>
<dbReference type="PROSITE" id="PS00107">
    <property type="entry name" value="PROTEIN_KINASE_ATP"/>
    <property type="match status" value="1"/>
</dbReference>
<dbReference type="FunFam" id="1.10.510.10:FF:000554">
    <property type="entry name" value="Predicted protein"/>
    <property type="match status" value="1"/>
</dbReference>
<keyword evidence="5 17" id="KW-0812">Transmembrane</keyword>
<dbReference type="Pfam" id="PF07714">
    <property type="entry name" value="PK_Tyr_Ser-Thr"/>
    <property type="match status" value="1"/>
</dbReference>
<dbReference type="Gene3D" id="3.30.200.20">
    <property type="entry name" value="Phosphorylase Kinase, domain 1"/>
    <property type="match status" value="1"/>
</dbReference>
<keyword evidence="20" id="KW-1185">Reference proteome</keyword>
<keyword evidence="9 17" id="KW-1133">Transmembrane helix</keyword>
<dbReference type="InterPro" id="IPR008266">
    <property type="entry name" value="Tyr_kinase_AS"/>
</dbReference>
<keyword evidence="4" id="KW-0808">Transferase</keyword>
<dbReference type="CDD" id="cd00603">
    <property type="entry name" value="IPT_PCSR"/>
    <property type="match status" value="1"/>
</dbReference>
<evidence type="ECO:0000256" key="12">
    <source>
        <dbReference type="ARBA" id="ARBA00023170"/>
    </source>
</evidence>
<dbReference type="InterPro" id="IPR020635">
    <property type="entry name" value="Tyr_kinase_cat_dom"/>
</dbReference>
<dbReference type="CDD" id="cd00192">
    <property type="entry name" value="PTKc"/>
    <property type="match status" value="1"/>
</dbReference>
<dbReference type="InterPro" id="IPR000719">
    <property type="entry name" value="Prot_kinase_dom"/>
</dbReference>
<proteinExistence type="predicted"/>
<dbReference type="AlphaFoldDB" id="A0AAV4CM98"/>
<dbReference type="GO" id="GO:0007169">
    <property type="term" value="P:cell surface receptor protein tyrosine kinase signaling pathway"/>
    <property type="evidence" value="ECO:0007669"/>
    <property type="project" value="TreeGrafter"/>
</dbReference>
<evidence type="ECO:0000256" key="15">
    <source>
        <dbReference type="PROSITE-ProRule" id="PRU10141"/>
    </source>
</evidence>
<keyword evidence="8 15" id="KW-0067">ATP-binding</keyword>
<evidence type="ECO:0000256" key="3">
    <source>
        <dbReference type="ARBA" id="ARBA00022553"/>
    </source>
</evidence>
<comment type="catalytic activity">
    <reaction evidence="14">
        <text>L-tyrosyl-[protein] + ATP = O-phospho-L-tyrosyl-[protein] + ADP + H(+)</text>
        <dbReference type="Rhea" id="RHEA:10596"/>
        <dbReference type="Rhea" id="RHEA-COMP:10136"/>
        <dbReference type="Rhea" id="RHEA-COMP:20101"/>
        <dbReference type="ChEBI" id="CHEBI:15378"/>
        <dbReference type="ChEBI" id="CHEBI:30616"/>
        <dbReference type="ChEBI" id="CHEBI:46858"/>
        <dbReference type="ChEBI" id="CHEBI:61978"/>
        <dbReference type="ChEBI" id="CHEBI:456216"/>
        <dbReference type="EC" id="2.7.10.1"/>
    </reaction>
</comment>
<gene>
    <name evidence="19" type="ORF">PoB_005982800</name>
</gene>
<dbReference type="EMBL" id="BLXT01006766">
    <property type="protein sequence ID" value="GFO33323.1"/>
    <property type="molecule type" value="Genomic_DNA"/>
</dbReference>
<feature type="compositionally biased region" description="Basic residues" evidence="16">
    <location>
        <begin position="506"/>
        <end position="516"/>
    </location>
</feature>
<dbReference type="PROSITE" id="PS00109">
    <property type="entry name" value="PROTEIN_KINASE_TYR"/>
    <property type="match status" value="1"/>
</dbReference>
<feature type="transmembrane region" description="Helical" evidence="17">
    <location>
        <begin position="610"/>
        <end position="635"/>
    </location>
</feature>
<dbReference type="SUPFAM" id="SSF81296">
    <property type="entry name" value="E set domains"/>
    <property type="match status" value="2"/>
</dbReference>
<keyword evidence="13" id="KW-0325">Glycoprotein</keyword>
<accession>A0AAV4CM98</accession>
<keyword evidence="10 17" id="KW-0472">Membrane</keyword>
<evidence type="ECO:0000313" key="19">
    <source>
        <dbReference type="EMBL" id="GFO33323.1"/>
    </source>
</evidence>
<keyword evidence="7" id="KW-0418">Kinase</keyword>
<dbReference type="Gene3D" id="2.60.40.10">
    <property type="entry name" value="Immunoglobulins"/>
    <property type="match status" value="2"/>
</dbReference>
<comment type="caution">
    <text evidence="19">The sequence shown here is derived from an EMBL/GenBank/DDBJ whole genome shotgun (WGS) entry which is preliminary data.</text>
</comment>
<feature type="region of interest" description="Disordered" evidence="16">
    <location>
        <begin position="504"/>
        <end position="536"/>
    </location>
</feature>
<keyword evidence="11" id="KW-0829">Tyrosine-protein kinase</keyword>
<evidence type="ECO:0000256" key="11">
    <source>
        <dbReference type="ARBA" id="ARBA00023137"/>
    </source>
</evidence>
<evidence type="ECO:0000256" key="14">
    <source>
        <dbReference type="ARBA" id="ARBA00051243"/>
    </source>
</evidence>
<dbReference type="InterPro" id="IPR014756">
    <property type="entry name" value="Ig_E-set"/>
</dbReference>
<keyword evidence="12 19" id="KW-0675">Receptor</keyword>
<dbReference type="GO" id="GO:0005524">
    <property type="term" value="F:ATP binding"/>
    <property type="evidence" value="ECO:0007669"/>
    <property type="project" value="UniProtKB-UniRule"/>
</dbReference>
<dbReference type="InterPro" id="IPR013783">
    <property type="entry name" value="Ig-like_fold"/>
</dbReference>
<dbReference type="InterPro" id="IPR017441">
    <property type="entry name" value="Protein_kinase_ATP_BS"/>
</dbReference>
<dbReference type="SUPFAM" id="SSF56112">
    <property type="entry name" value="Protein kinase-like (PK-like)"/>
    <property type="match status" value="1"/>
</dbReference>
<dbReference type="GO" id="GO:0007399">
    <property type="term" value="P:nervous system development"/>
    <property type="evidence" value="ECO:0007669"/>
    <property type="project" value="TreeGrafter"/>
</dbReference>
<dbReference type="Proteomes" id="UP000735302">
    <property type="component" value="Unassembled WGS sequence"/>
</dbReference>
<evidence type="ECO:0000256" key="9">
    <source>
        <dbReference type="ARBA" id="ARBA00022989"/>
    </source>
</evidence>
<feature type="region of interest" description="Disordered" evidence="16">
    <location>
        <begin position="998"/>
        <end position="1020"/>
    </location>
</feature>
<dbReference type="GO" id="GO:0016477">
    <property type="term" value="P:cell migration"/>
    <property type="evidence" value="ECO:0007669"/>
    <property type="project" value="TreeGrafter"/>
</dbReference>
<protein>
    <recommendedName>
        <fullName evidence="2">receptor protein-tyrosine kinase</fullName>
        <ecNumber evidence="2">2.7.10.1</ecNumber>
    </recommendedName>
</protein>
<evidence type="ECO:0000313" key="20">
    <source>
        <dbReference type="Proteomes" id="UP000735302"/>
    </source>
</evidence>
<dbReference type="PANTHER" id="PTHR24416">
    <property type="entry name" value="TYROSINE-PROTEIN KINASE RECEPTOR"/>
    <property type="match status" value="1"/>
</dbReference>
<comment type="subcellular location">
    <subcellularLocation>
        <location evidence="1">Membrane</location>
        <topology evidence="1">Single-pass membrane protein</topology>
    </subcellularLocation>
</comment>
<keyword evidence="3" id="KW-0597">Phosphoprotein</keyword>
<dbReference type="PRINTS" id="PR00109">
    <property type="entry name" value="TYRKINASE"/>
</dbReference>
<reference evidence="19 20" key="1">
    <citation type="journal article" date="2021" name="Elife">
        <title>Chloroplast acquisition without the gene transfer in kleptoplastic sea slugs, Plakobranchus ocellatus.</title>
        <authorList>
            <person name="Maeda T."/>
            <person name="Takahashi S."/>
            <person name="Yoshida T."/>
            <person name="Shimamura S."/>
            <person name="Takaki Y."/>
            <person name="Nagai Y."/>
            <person name="Toyoda A."/>
            <person name="Suzuki Y."/>
            <person name="Arimoto A."/>
            <person name="Ishii H."/>
            <person name="Satoh N."/>
            <person name="Nishiyama T."/>
            <person name="Hasebe M."/>
            <person name="Maruyama T."/>
            <person name="Minagawa J."/>
            <person name="Obokata J."/>
            <person name="Shigenobu S."/>
        </authorList>
    </citation>
    <scope>NUCLEOTIDE SEQUENCE [LARGE SCALE GENOMIC DNA]</scope>
</reference>
<organism evidence="19 20">
    <name type="scientific">Plakobranchus ocellatus</name>
    <dbReference type="NCBI Taxonomy" id="259542"/>
    <lineage>
        <taxon>Eukaryota</taxon>
        <taxon>Metazoa</taxon>
        <taxon>Spiralia</taxon>
        <taxon>Lophotrochozoa</taxon>
        <taxon>Mollusca</taxon>
        <taxon>Gastropoda</taxon>
        <taxon>Heterobranchia</taxon>
        <taxon>Euthyneura</taxon>
        <taxon>Panpulmonata</taxon>
        <taxon>Sacoglossa</taxon>
        <taxon>Placobranchoidea</taxon>
        <taxon>Plakobranchidae</taxon>
        <taxon>Plakobranchus</taxon>
    </lineage>
</organism>
<name>A0AAV4CM98_9GAST</name>
<dbReference type="InterPro" id="IPR050122">
    <property type="entry name" value="RTK"/>
</dbReference>
<dbReference type="GO" id="GO:0043235">
    <property type="term" value="C:receptor complex"/>
    <property type="evidence" value="ECO:0007669"/>
    <property type="project" value="TreeGrafter"/>
</dbReference>
<dbReference type="InterPro" id="IPR011009">
    <property type="entry name" value="Kinase-like_dom_sf"/>
</dbReference>
<evidence type="ECO:0000256" key="10">
    <source>
        <dbReference type="ARBA" id="ARBA00023136"/>
    </source>
</evidence>
<dbReference type="InterPro" id="IPR016201">
    <property type="entry name" value="PSI"/>
</dbReference>
<dbReference type="EC" id="2.7.10.1" evidence="2"/>
<dbReference type="Gene3D" id="1.10.510.10">
    <property type="entry name" value="Transferase(Phosphotransferase) domain 1"/>
    <property type="match status" value="1"/>
</dbReference>
<evidence type="ECO:0000256" key="13">
    <source>
        <dbReference type="ARBA" id="ARBA00023180"/>
    </source>
</evidence>
<evidence type="ECO:0000256" key="6">
    <source>
        <dbReference type="ARBA" id="ARBA00022741"/>
    </source>
</evidence>
<dbReference type="SMART" id="SM00429">
    <property type="entry name" value="IPT"/>
    <property type="match status" value="3"/>
</dbReference>
<dbReference type="Pfam" id="PF01833">
    <property type="entry name" value="TIG"/>
    <property type="match status" value="2"/>
</dbReference>
<dbReference type="InterPro" id="IPR001245">
    <property type="entry name" value="Ser-Thr/Tyr_kinase_cat_dom"/>
</dbReference>
<dbReference type="PROSITE" id="PS50011">
    <property type="entry name" value="PROTEIN_KINASE_DOM"/>
    <property type="match status" value="1"/>
</dbReference>
<keyword evidence="6 15" id="KW-0547">Nucleotide-binding</keyword>